<proteinExistence type="predicted"/>
<dbReference type="PANTHER" id="PTHR43685">
    <property type="entry name" value="GLYCOSYLTRANSFERASE"/>
    <property type="match status" value="1"/>
</dbReference>
<name>A0A6B3R352_9FLAO</name>
<comment type="caution">
    <text evidence="4">The sequence shown here is derived from an EMBL/GenBank/DDBJ whole genome shotgun (WGS) entry which is preliminary data.</text>
</comment>
<dbReference type="InterPro" id="IPR001173">
    <property type="entry name" value="Glyco_trans_2-like"/>
</dbReference>
<sequence length="367" mass="43549">MSIISIIYAYHNRDTARIQASLESLSGQTQQNFEVVFVDYGSREYYSNEVKAVVEDYQFVNYHYIGHPGLLWCKARALNYGIQQAVQTNIFIADADVVFHSDFVKELGKLDTEKAFYLFDIAYLKASVNAEEVLQIDFQKRDYSHVHETFGVALFSKQALLKVNGLDNFFHFYGSEDEDLNRRLQHAGYRKQKHKDLLLQHIWHERYPKSKDKNFTIQPRLTDVMRLNQKHMLFNDENQVSYTNRGIGLIRYYTPEDLERLKHPEVIFRLTNICDKVDYYLYFAIEELLNQHKVVKFEFNESNLPKSTKYKIKKLLGKTVQAYYPFKTVNDLLLKQILFRFRDYNYSLEIQKQPNTIHFTIENFNNA</sequence>
<evidence type="ECO:0000259" key="2">
    <source>
        <dbReference type="Pfam" id="PF00535"/>
    </source>
</evidence>
<keyword evidence="1 4" id="KW-0808">Transferase</keyword>
<dbReference type="EMBL" id="JAAIKD010000003">
    <property type="protein sequence ID" value="NEV93940.1"/>
    <property type="molecule type" value="Genomic_DNA"/>
</dbReference>
<evidence type="ECO:0000256" key="1">
    <source>
        <dbReference type="ARBA" id="ARBA00022679"/>
    </source>
</evidence>
<evidence type="ECO:0000313" key="5">
    <source>
        <dbReference type="Proteomes" id="UP000478505"/>
    </source>
</evidence>
<protein>
    <submittedName>
        <fullName evidence="4">Glycosyltransferase</fullName>
    </submittedName>
</protein>
<evidence type="ECO:0000313" key="4">
    <source>
        <dbReference type="EMBL" id="NEV93940.1"/>
    </source>
</evidence>
<dbReference type="RefSeq" id="WP_164004655.1">
    <property type="nucleotide sequence ID" value="NZ_JAAIKD010000003.1"/>
</dbReference>
<dbReference type="InterPro" id="IPR029044">
    <property type="entry name" value="Nucleotide-diphossugar_trans"/>
</dbReference>
<reference evidence="4 5" key="1">
    <citation type="submission" date="2020-02" db="EMBL/GenBank/DDBJ databases">
        <title>Flavobacteriaceae Psychroflexus bacterium YR1-1, complete genome.</title>
        <authorList>
            <person name="Li Y."/>
            <person name="Wu S."/>
        </authorList>
    </citation>
    <scope>NUCLEOTIDE SEQUENCE [LARGE SCALE GENOMIC DNA]</scope>
    <source>
        <strain evidence="4 5">YR1-1</strain>
    </source>
</reference>
<dbReference type="Proteomes" id="UP000478505">
    <property type="component" value="Unassembled WGS sequence"/>
</dbReference>
<dbReference type="SUPFAM" id="SSF53448">
    <property type="entry name" value="Nucleotide-diphospho-sugar transferases"/>
    <property type="match status" value="1"/>
</dbReference>
<dbReference type="GO" id="GO:0016740">
    <property type="term" value="F:transferase activity"/>
    <property type="evidence" value="ECO:0007669"/>
    <property type="project" value="UniProtKB-KW"/>
</dbReference>
<accession>A0A6B3R352</accession>
<organism evidence="4 5">
    <name type="scientific">Psychroflexus aurantiacus</name>
    <dbReference type="NCBI Taxonomy" id="2709310"/>
    <lineage>
        <taxon>Bacteria</taxon>
        <taxon>Pseudomonadati</taxon>
        <taxon>Bacteroidota</taxon>
        <taxon>Flavobacteriia</taxon>
        <taxon>Flavobacteriales</taxon>
        <taxon>Flavobacteriaceae</taxon>
        <taxon>Psychroflexus</taxon>
    </lineage>
</organism>
<feature type="domain" description="Glycosyltransferase 2-like" evidence="2">
    <location>
        <begin position="5"/>
        <end position="107"/>
    </location>
</feature>
<gene>
    <name evidence="4" type="ORF">G3567_07245</name>
</gene>
<dbReference type="Pfam" id="PF02709">
    <property type="entry name" value="Glyco_transf_7C"/>
    <property type="match status" value="1"/>
</dbReference>
<feature type="domain" description="Galactosyltransferase C-terminal" evidence="3">
    <location>
        <begin position="140"/>
        <end position="194"/>
    </location>
</feature>
<keyword evidence="5" id="KW-1185">Reference proteome</keyword>
<dbReference type="InterPro" id="IPR050834">
    <property type="entry name" value="Glycosyltransf_2"/>
</dbReference>
<evidence type="ECO:0000259" key="3">
    <source>
        <dbReference type="Pfam" id="PF02709"/>
    </source>
</evidence>
<dbReference type="Gene3D" id="3.90.550.10">
    <property type="entry name" value="Spore Coat Polysaccharide Biosynthesis Protein SpsA, Chain A"/>
    <property type="match status" value="1"/>
</dbReference>
<dbReference type="Pfam" id="PF00535">
    <property type="entry name" value="Glycos_transf_2"/>
    <property type="match status" value="1"/>
</dbReference>
<dbReference type="AlphaFoldDB" id="A0A6B3R352"/>
<dbReference type="PANTHER" id="PTHR43685:SF2">
    <property type="entry name" value="GLYCOSYLTRANSFERASE 2-LIKE DOMAIN-CONTAINING PROTEIN"/>
    <property type="match status" value="1"/>
</dbReference>
<dbReference type="InterPro" id="IPR027791">
    <property type="entry name" value="Galactosyl_T_C"/>
</dbReference>